<accession>F2NHR1</accession>
<dbReference type="KEGG" id="dao:Desac_1541"/>
<keyword evidence="2" id="KW-1185">Reference proteome</keyword>
<dbReference type="Gene3D" id="3.40.50.300">
    <property type="entry name" value="P-loop containing nucleotide triphosphate hydrolases"/>
    <property type="match status" value="1"/>
</dbReference>
<evidence type="ECO:0000313" key="1">
    <source>
        <dbReference type="EMBL" id="AEB09396.1"/>
    </source>
</evidence>
<dbReference type="STRING" id="880072.Desac_1541"/>
<evidence type="ECO:0008006" key="3">
    <source>
        <dbReference type="Google" id="ProtNLM"/>
    </source>
</evidence>
<dbReference type="HOGENOM" id="CLU_908285_0_0_7"/>
<organism evidence="1 2">
    <name type="scientific">Desulfobacca acetoxidans (strain ATCC 700848 / DSM 11109 / ASRB2)</name>
    <dbReference type="NCBI Taxonomy" id="880072"/>
    <lineage>
        <taxon>Bacteria</taxon>
        <taxon>Pseudomonadati</taxon>
        <taxon>Thermodesulfobacteriota</taxon>
        <taxon>Desulfobaccia</taxon>
        <taxon>Desulfobaccales</taxon>
        <taxon>Desulfobaccaceae</taxon>
        <taxon>Desulfobacca</taxon>
    </lineage>
</organism>
<protein>
    <recommendedName>
        <fullName evidence="3">ABC transporter domain-containing protein</fullName>
    </recommendedName>
</protein>
<gene>
    <name evidence="1" type="ordered locus">Desac_1541</name>
</gene>
<reference evidence="1 2" key="1">
    <citation type="journal article" date="2011" name="Stand. Genomic Sci.">
        <title>Complete genome sequence of the acetate-degrading sulfate reducer Desulfobacca acetoxidans type strain (ASRB2).</title>
        <authorList>
            <person name="Goker M."/>
            <person name="Teshima H."/>
            <person name="Lapidus A."/>
            <person name="Nolan M."/>
            <person name="Lucas S."/>
            <person name="Hammon N."/>
            <person name="Deshpande S."/>
            <person name="Cheng J.F."/>
            <person name="Tapia R."/>
            <person name="Han C."/>
            <person name="Goodwin L."/>
            <person name="Pitluck S."/>
            <person name="Huntemann M."/>
            <person name="Liolios K."/>
            <person name="Ivanova N."/>
            <person name="Pagani I."/>
            <person name="Mavromatis K."/>
            <person name="Ovchinikova G."/>
            <person name="Pati A."/>
            <person name="Chen A."/>
            <person name="Palaniappan K."/>
            <person name="Land M."/>
            <person name="Hauser L."/>
            <person name="Brambilla E.M."/>
            <person name="Rohde M."/>
            <person name="Spring S."/>
            <person name="Detter J.C."/>
            <person name="Woyke T."/>
            <person name="Bristow J."/>
            <person name="Eisen J.A."/>
            <person name="Markowitz V."/>
            <person name="Hugenholtz P."/>
            <person name="Kyrpides N.C."/>
            <person name="Klenk H.P."/>
        </authorList>
    </citation>
    <scope>NUCLEOTIDE SEQUENCE [LARGE SCALE GENOMIC DNA]</scope>
    <source>
        <strain evidence="2">ATCC 700848 / DSM 11109 / ASRB2</strain>
    </source>
</reference>
<dbReference type="eggNOG" id="COG1136">
    <property type="taxonomic scope" value="Bacteria"/>
</dbReference>
<dbReference type="InterPro" id="IPR027417">
    <property type="entry name" value="P-loop_NTPase"/>
</dbReference>
<evidence type="ECO:0000313" key="2">
    <source>
        <dbReference type="Proteomes" id="UP000000483"/>
    </source>
</evidence>
<dbReference type="EMBL" id="CP002629">
    <property type="protein sequence ID" value="AEB09396.1"/>
    <property type="molecule type" value="Genomic_DNA"/>
</dbReference>
<dbReference type="Proteomes" id="UP000000483">
    <property type="component" value="Chromosome"/>
</dbReference>
<proteinExistence type="predicted"/>
<name>F2NHR1_DESAR</name>
<reference evidence="2" key="2">
    <citation type="submission" date="2011-03" db="EMBL/GenBank/DDBJ databases">
        <title>The complete genome of Desulfobacca acetoxidans DSM 11109.</title>
        <authorList>
            <consortium name="US DOE Joint Genome Institute (JGI-PGF)"/>
            <person name="Lucas S."/>
            <person name="Copeland A."/>
            <person name="Lapidus A."/>
            <person name="Bruce D."/>
            <person name="Goodwin L."/>
            <person name="Pitluck S."/>
            <person name="Peters L."/>
            <person name="Kyrpides N."/>
            <person name="Mavromatis K."/>
            <person name="Ivanova N."/>
            <person name="Ovchinnikova G."/>
            <person name="Teshima H."/>
            <person name="Detter J.C."/>
            <person name="Han C."/>
            <person name="Land M."/>
            <person name="Hauser L."/>
            <person name="Markowitz V."/>
            <person name="Cheng J.-F."/>
            <person name="Hugenholtz P."/>
            <person name="Woyke T."/>
            <person name="Wu D."/>
            <person name="Spring S."/>
            <person name="Schueler E."/>
            <person name="Brambilla E."/>
            <person name="Klenk H.-P."/>
            <person name="Eisen J.A."/>
        </authorList>
    </citation>
    <scope>NUCLEOTIDE SEQUENCE [LARGE SCALE GENOMIC DNA]</scope>
    <source>
        <strain evidence="2">ATCC 700848 / DSM 11109 / ASRB2</strain>
    </source>
</reference>
<dbReference type="SUPFAM" id="SSF52540">
    <property type="entry name" value="P-loop containing nucleoside triphosphate hydrolases"/>
    <property type="match status" value="1"/>
</dbReference>
<dbReference type="AlphaFoldDB" id="F2NHR1"/>
<sequence length="306" mass="34153">MKGTPETAVRTGLPDPLNTRFCLNRNLKRVALNSSNLMRTQHLSILKRRHPSTATINDASAAGLLHTSLVLSEVVAPELKVSRHGPVSLTVGLQEFVLLAGLTAREADYLLRLAATLRPPSGGRIFHWGQDLFSLPRNALYLWRARLAFVSPFQSLLPRLTVLENITLSQTLLTGRSPDEVASQHQVLLNRLDLMPFLADHPRTLPVRAYHLALWARELLKQPELILGLLPSSEDLYGGPPLTLYLLPLLQEFHARRRGAILLAGPDLASFYHAADRLVRCREDVWQGEPLPGRANQPLIDYLNLL</sequence>